<dbReference type="PANTHER" id="PTHR31286:SF180">
    <property type="entry name" value="OS10G0362600 PROTEIN"/>
    <property type="match status" value="1"/>
</dbReference>
<dbReference type="PANTHER" id="PTHR31286">
    <property type="entry name" value="GLYCINE-RICH CELL WALL STRUCTURAL PROTEIN 1.8-LIKE"/>
    <property type="match status" value="1"/>
</dbReference>
<reference evidence="1 2" key="1">
    <citation type="journal article" date="2021" name="Nat. Plants">
        <title>The Taxus genome provides insights into paclitaxel biosynthesis.</title>
        <authorList>
            <person name="Xiong X."/>
            <person name="Gou J."/>
            <person name="Liao Q."/>
            <person name="Li Y."/>
            <person name="Zhou Q."/>
            <person name="Bi G."/>
            <person name="Li C."/>
            <person name="Du R."/>
            <person name="Wang X."/>
            <person name="Sun T."/>
            <person name="Guo L."/>
            <person name="Liang H."/>
            <person name="Lu P."/>
            <person name="Wu Y."/>
            <person name="Zhang Z."/>
            <person name="Ro D.K."/>
            <person name="Shang Y."/>
            <person name="Huang S."/>
            <person name="Yan J."/>
        </authorList>
    </citation>
    <scope>NUCLEOTIDE SEQUENCE [LARGE SCALE GENOMIC DNA]</scope>
    <source>
        <strain evidence="1">Ta-2019</strain>
    </source>
</reference>
<dbReference type="Gene3D" id="3.60.10.10">
    <property type="entry name" value="Endonuclease/exonuclease/phosphatase"/>
    <property type="match status" value="1"/>
</dbReference>
<evidence type="ECO:0008006" key="3">
    <source>
        <dbReference type="Google" id="ProtNLM"/>
    </source>
</evidence>
<comment type="caution">
    <text evidence="1">The sequence shown here is derived from an EMBL/GenBank/DDBJ whole genome shotgun (WGS) entry which is preliminary data.</text>
</comment>
<feature type="non-terminal residue" evidence="1">
    <location>
        <position position="522"/>
    </location>
</feature>
<proteinExistence type="predicted"/>
<evidence type="ECO:0000313" key="1">
    <source>
        <dbReference type="EMBL" id="KAH9326114.1"/>
    </source>
</evidence>
<dbReference type="EMBL" id="JAHRHJ020000002">
    <property type="protein sequence ID" value="KAH9326114.1"/>
    <property type="molecule type" value="Genomic_DNA"/>
</dbReference>
<dbReference type="Proteomes" id="UP000824469">
    <property type="component" value="Unassembled WGS sequence"/>
</dbReference>
<dbReference type="SUPFAM" id="SSF56219">
    <property type="entry name" value="DNase I-like"/>
    <property type="match status" value="1"/>
</dbReference>
<dbReference type="InterPro" id="IPR036691">
    <property type="entry name" value="Endo/exonu/phosph_ase_sf"/>
</dbReference>
<sequence length="522" mass="59486">ALGFALFTTPQFPLQTRDALQGLVFDAESNSILYVEMEKTNLYVKRGVHVVAPDTESLDHSKRMRTTGDYNPATYPTPSTFVTQPAPVWRSTWLPRTKSMETWFGMGYFMGYDTMLKVRCFHQNRSHACIKIKPTPDLATRVNMKIVKIGSHNDNESTIHFDKLAQPIMQVLAPLELRAAGRAKPDYQILGFPSYNTGTQRMGNETMNQDTIFQGEPWFFGRAGQFMKPWHPMFKPDERIPLVAPIWVRLFGLPAEYWHQNVFMAIDNILGTFMITAETSLKLEQMIYARICVLMDLNKPPATKISLAVEEEIWDQEKGHEEFITPKKKKVARKNLSDHPEGNTHNRFASLQQDKEDMIAEEAMESHVPKAQVNKQSSTLGQPEAEVHNQLVVFNVWPSRSHDNYEKLLAGTICVRAYSKVDAQQFLCINVYSPLGLKDKKQQWQHLTAMTHSFPDLSVILGGDFNTIITLEEKQGGNLQLDVSSDIMSHAIQSLNLVDVPTGNGMMTWSNRRQGSELYWKD</sequence>
<keyword evidence="2" id="KW-1185">Reference proteome</keyword>
<dbReference type="InterPro" id="IPR040256">
    <property type="entry name" value="At4g02000-like"/>
</dbReference>
<name>A0AA38GPJ0_TAXCH</name>
<dbReference type="AlphaFoldDB" id="A0AA38GPJ0"/>
<gene>
    <name evidence="1" type="ORF">KI387_006292</name>
</gene>
<organism evidence="1 2">
    <name type="scientific">Taxus chinensis</name>
    <name type="common">Chinese yew</name>
    <name type="synonym">Taxus wallichiana var. chinensis</name>
    <dbReference type="NCBI Taxonomy" id="29808"/>
    <lineage>
        <taxon>Eukaryota</taxon>
        <taxon>Viridiplantae</taxon>
        <taxon>Streptophyta</taxon>
        <taxon>Embryophyta</taxon>
        <taxon>Tracheophyta</taxon>
        <taxon>Spermatophyta</taxon>
        <taxon>Pinopsida</taxon>
        <taxon>Pinidae</taxon>
        <taxon>Conifers II</taxon>
        <taxon>Cupressales</taxon>
        <taxon>Taxaceae</taxon>
        <taxon>Taxus</taxon>
    </lineage>
</organism>
<protein>
    <recommendedName>
        <fullName evidence="3">DUF4283 domain-containing protein</fullName>
    </recommendedName>
</protein>
<evidence type="ECO:0000313" key="2">
    <source>
        <dbReference type="Proteomes" id="UP000824469"/>
    </source>
</evidence>
<accession>A0AA38GPJ0</accession>